<gene>
    <name evidence="2" type="ORF">L6654_37700</name>
</gene>
<evidence type="ECO:0000313" key="2">
    <source>
        <dbReference type="EMBL" id="MCG2632353.1"/>
    </source>
</evidence>
<dbReference type="InterPro" id="IPR000601">
    <property type="entry name" value="PKD_dom"/>
</dbReference>
<sequence length="292" mass="30136">VVVANFTDTDLVTPASDLVASINWGDGTTTTGTVSGSNGSFAVSGSHTYALPGTDTITTTLSDRSPGTATATATGSATVGILLGDGNGDGVQDNGETTLSVPWAAAQQLLNASDANPDVRISMMKQALKAQLNIDAGKADPGLFPGQPAGHDLITEAVDWLRGLAPFTYSPTSANVDINHDGILETAATSLGNDYNTATQAFTTPPQKATMNAWLQYVDTIHSPPQSGDLLINGQDLRNALAAFNANQLVTLMAGTQVGWNNGSVTTDIQSNTANTFWNVLADNHVIAAPHV</sequence>
<dbReference type="EMBL" id="JAKLTY010000040">
    <property type="protein sequence ID" value="MCG2632353.1"/>
    <property type="molecule type" value="Genomic_DNA"/>
</dbReference>
<dbReference type="Proteomes" id="UP001139054">
    <property type="component" value="Unassembled WGS sequence"/>
</dbReference>
<dbReference type="AlphaFoldDB" id="A0A9X1UEU1"/>
<dbReference type="RefSeq" id="WP_237891923.1">
    <property type="nucleotide sequence ID" value="NZ_JAKLTY010000040.1"/>
</dbReference>
<evidence type="ECO:0000313" key="3">
    <source>
        <dbReference type="Proteomes" id="UP001139054"/>
    </source>
</evidence>
<name>A0A9X1UEU1_9BRAD</name>
<reference evidence="2" key="1">
    <citation type="submission" date="2022-01" db="EMBL/GenBank/DDBJ databases">
        <title>Genome sequnece data of strain Bradyrhizobium sp. nov.</title>
        <authorList>
            <person name="Zhang J."/>
        </authorList>
    </citation>
    <scope>NUCLEOTIDE SEQUENCE</scope>
    <source>
        <strain evidence="2">WYCCWR 13023</strain>
    </source>
</reference>
<evidence type="ECO:0000259" key="1">
    <source>
        <dbReference type="PROSITE" id="PS50093"/>
    </source>
</evidence>
<dbReference type="PROSITE" id="PS50093">
    <property type="entry name" value="PKD"/>
    <property type="match status" value="1"/>
</dbReference>
<proteinExistence type="predicted"/>
<organism evidence="2 3">
    <name type="scientific">Bradyrhizobium zhengyangense</name>
    <dbReference type="NCBI Taxonomy" id="2911009"/>
    <lineage>
        <taxon>Bacteria</taxon>
        <taxon>Pseudomonadati</taxon>
        <taxon>Pseudomonadota</taxon>
        <taxon>Alphaproteobacteria</taxon>
        <taxon>Hyphomicrobiales</taxon>
        <taxon>Nitrobacteraceae</taxon>
        <taxon>Bradyrhizobium</taxon>
    </lineage>
</organism>
<accession>A0A9X1UEU1</accession>
<protein>
    <recommendedName>
        <fullName evidence="1">PKD domain-containing protein</fullName>
    </recommendedName>
</protein>
<comment type="caution">
    <text evidence="2">The sequence shown here is derived from an EMBL/GenBank/DDBJ whole genome shotgun (WGS) entry which is preliminary data.</text>
</comment>
<feature type="domain" description="PKD" evidence="1">
    <location>
        <begin position="1"/>
        <end position="74"/>
    </location>
</feature>
<feature type="non-terminal residue" evidence="2">
    <location>
        <position position="1"/>
    </location>
</feature>